<evidence type="ECO:0000313" key="2">
    <source>
        <dbReference type="EMBL" id="SEQ86135.1"/>
    </source>
</evidence>
<evidence type="ECO:0000313" key="3">
    <source>
        <dbReference type="Proteomes" id="UP000242515"/>
    </source>
</evidence>
<feature type="domain" description="DUF4435" evidence="1">
    <location>
        <begin position="31"/>
        <end position="231"/>
    </location>
</feature>
<dbReference type="AlphaFoldDB" id="A0A1H9JHV5"/>
<proteinExistence type="predicted"/>
<dbReference type="Proteomes" id="UP000242515">
    <property type="component" value="Unassembled WGS sequence"/>
</dbReference>
<dbReference type="OrthoDB" id="6504848at2"/>
<protein>
    <recommendedName>
        <fullName evidence="1">DUF4435 domain-containing protein</fullName>
    </recommendedName>
</protein>
<reference evidence="3" key="1">
    <citation type="submission" date="2016-10" db="EMBL/GenBank/DDBJ databases">
        <authorList>
            <person name="Varghese N."/>
            <person name="Submissions S."/>
        </authorList>
    </citation>
    <scope>NUCLEOTIDE SEQUENCE [LARGE SCALE GENOMIC DNA]</scope>
    <source>
        <strain evidence="3">8N4</strain>
    </source>
</reference>
<name>A0A1H9JHV5_9GAMM</name>
<dbReference type="EMBL" id="FOGC01000007">
    <property type="protein sequence ID" value="SEQ86135.1"/>
    <property type="molecule type" value="Genomic_DNA"/>
</dbReference>
<sequence>MNNFSDYFKKEEFVGTYSNMYSGEHTGAGLLYIEDSSDRCFWESVVDAVCPGLYRVMKYSQNGSDGKRLLEKEYDNLHKKFIVGVDGDYDYLCPDRNEYSLKLNENPFVLHTHSYAVENLKGCQEAIRNYSNIFRLHEQTHNSLAEALEAYSNFIYEALCIFSYLHNKSPDTTIESEFNSALFSNNQNIPISNNLSINNNFIDEIKGKTQDYVNRNISAITNIAEFEQYKITLHNKGLQPNSAYLFVEAHTFYDSMLIPSIKKIRYKSKCNDIQHVHENYKEEVITNKIKNICNHYENRLNIETIVYQCKSYKHSFAWSKIIKKLTDIVK</sequence>
<keyword evidence="3" id="KW-1185">Reference proteome</keyword>
<accession>A0A1H9JHV5</accession>
<dbReference type="InterPro" id="IPR029492">
    <property type="entry name" value="DUF4435"/>
</dbReference>
<dbReference type="RefSeq" id="WP_092676401.1">
    <property type="nucleotide sequence ID" value="NZ_FOGC01000007.1"/>
</dbReference>
<evidence type="ECO:0000259" key="1">
    <source>
        <dbReference type="Pfam" id="PF14491"/>
    </source>
</evidence>
<dbReference type="STRING" id="988801.SAMN05216522_107180"/>
<gene>
    <name evidence="2" type="ORF">SAMN05216522_107180</name>
</gene>
<dbReference type="Pfam" id="PF14491">
    <property type="entry name" value="DUF4435"/>
    <property type="match status" value="1"/>
</dbReference>
<organism evidence="2 3">
    <name type="scientific">Rosenbergiella nectarea</name>
    <dbReference type="NCBI Taxonomy" id="988801"/>
    <lineage>
        <taxon>Bacteria</taxon>
        <taxon>Pseudomonadati</taxon>
        <taxon>Pseudomonadota</taxon>
        <taxon>Gammaproteobacteria</taxon>
        <taxon>Enterobacterales</taxon>
        <taxon>Erwiniaceae</taxon>
        <taxon>Rosenbergiella</taxon>
    </lineage>
</organism>